<dbReference type="InterPro" id="IPR008538">
    <property type="entry name" value="Uma2"/>
</dbReference>
<proteinExistence type="predicted"/>
<keyword evidence="3" id="KW-1185">Reference proteome</keyword>
<comment type="caution">
    <text evidence="2">The sequence shown here is derived from an EMBL/GenBank/DDBJ whole genome shotgun (WGS) entry which is preliminary data.</text>
</comment>
<dbReference type="PANTHER" id="PTHR36558">
    <property type="entry name" value="GLR1098 PROTEIN"/>
    <property type="match status" value="1"/>
</dbReference>
<gene>
    <name evidence="2" type="ORF">ACJDU8_01625</name>
</gene>
<dbReference type="CDD" id="cd06260">
    <property type="entry name" value="DUF820-like"/>
    <property type="match status" value="1"/>
</dbReference>
<keyword evidence="2" id="KW-0378">Hydrolase</keyword>
<evidence type="ECO:0000259" key="1">
    <source>
        <dbReference type="Pfam" id="PF05685"/>
    </source>
</evidence>
<dbReference type="InterPro" id="IPR011335">
    <property type="entry name" value="Restrct_endonuc-II-like"/>
</dbReference>
<dbReference type="Proteomes" id="UP001623660">
    <property type="component" value="Unassembled WGS sequence"/>
</dbReference>
<dbReference type="GO" id="GO:0004519">
    <property type="term" value="F:endonuclease activity"/>
    <property type="evidence" value="ECO:0007669"/>
    <property type="project" value="UniProtKB-KW"/>
</dbReference>
<dbReference type="EMBL" id="JBJHZX010000002">
    <property type="protein sequence ID" value="MFL0194281.1"/>
    <property type="molecule type" value="Genomic_DNA"/>
</dbReference>
<dbReference type="SUPFAM" id="SSF52980">
    <property type="entry name" value="Restriction endonuclease-like"/>
    <property type="match status" value="1"/>
</dbReference>
<feature type="domain" description="Putative restriction endonuclease" evidence="1">
    <location>
        <begin position="12"/>
        <end position="188"/>
    </location>
</feature>
<reference evidence="2 3" key="1">
    <citation type="submission" date="2024-11" db="EMBL/GenBank/DDBJ databases">
        <authorList>
            <person name="Heng Y.C."/>
            <person name="Lim A.C.H."/>
            <person name="Lee J.K.Y."/>
            <person name="Kittelmann S."/>
        </authorList>
    </citation>
    <scope>NUCLEOTIDE SEQUENCE [LARGE SCALE GENOMIC DNA]</scope>
    <source>
        <strain evidence="2 3">WILCCON 0269</strain>
    </source>
</reference>
<keyword evidence="2" id="KW-0540">Nuclease</keyword>
<organism evidence="2 3">
    <name type="scientific">Candidatus Clostridium eludens</name>
    <dbReference type="NCBI Taxonomy" id="3381663"/>
    <lineage>
        <taxon>Bacteria</taxon>
        <taxon>Bacillati</taxon>
        <taxon>Bacillota</taxon>
        <taxon>Clostridia</taxon>
        <taxon>Eubacteriales</taxon>
        <taxon>Clostridiaceae</taxon>
        <taxon>Clostridium</taxon>
    </lineage>
</organism>
<dbReference type="RefSeq" id="WP_406790403.1">
    <property type="nucleotide sequence ID" value="NZ_JBJHZX010000002.1"/>
</dbReference>
<keyword evidence="2" id="KW-0255">Endonuclease</keyword>
<sequence length="197" mass="23080">MIPNFNQQYTYEEYLKWDTEDRYELIYGVPYLQAAPSTEHQRILANLAFELMRYFKGNDDDGKCEVFLSPFDVRMIKNVQHYDESKVDCVVQPDISVVCDKSKLDKKGCIGNPDLVVEILSDSTASKDYIQKLNLYQLNEIKEYWIVSPKNKDIQIFRLNKEIYGEPDNFKKGEIIKSKLFEGLEVNLANIFTSYEK</sequence>
<dbReference type="PANTHER" id="PTHR36558:SF1">
    <property type="entry name" value="RESTRICTION ENDONUCLEASE DOMAIN-CONTAINING PROTEIN-RELATED"/>
    <property type="match status" value="1"/>
</dbReference>
<dbReference type="InterPro" id="IPR012296">
    <property type="entry name" value="Nuclease_put_TT1808"/>
</dbReference>
<evidence type="ECO:0000313" key="2">
    <source>
        <dbReference type="EMBL" id="MFL0194281.1"/>
    </source>
</evidence>
<accession>A0ABW8SG33</accession>
<evidence type="ECO:0000313" key="3">
    <source>
        <dbReference type="Proteomes" id="UP001623660"/>
    </source>
</evidence>
<protein>
    <submittedName>
        <fullName evidence="2">Uma2 family endonuclease</fullName>
    </submittedName>
</protein>
<dbReference type="Pfam" id="PF05685">
    <property type="entry name" value="Uma2"/>
    <property type="match status" value="1"/>
</dbReference>
<name>A0ABW8SG33_9CLOT</name>
<dbReference type="Gene3D" id="3.90.1570.10">
    <property type="entry name" value="tt1808, chain A"/>
    <property type="match status" value="1"/>
</dbReference>